<evidence type="ECO:0000313" key="3">
    <source>
        <dbReference type="Proteomes" id="UP000077051"/>
    </source>
</evidence>
<feature type="compositionally biased region" description="Polar residues" evidence="1">
    <location>
        <begin position="255"/>
        <end position="266"/>
    </location>
</feature>
<accession>A0A168IUN8</accession>
<dbReference type="AlphaFoldDB" id="A0A168IUN8"/>
<name>A0A168IUN8_MUCCL</name>
<keyword evidence="3" id="KW-1185">Reference proteome</keyword>
<dbReference type="Proteomes" id="UP000077051">
    <property type="component" value="Unassembled WGS sequence"/>
</dbReference>
<comment type="caution">
    <text evidence="2">The sequence shown here is derived from an EMBL/GenBank/DDBJ whole genome shotgun (WGS) entry which is preliminary data.</text>
</comment>
<dbReference type="VEuPathDB" id="FungiDB:MUCCIDRAFT_113847"/>
<reference evidence="2 3" key="1">
    <citation type="submission" date="2015-06" db="EMBL/GenBank/DDBJ databases">
        <title>Expansion of signal transduction pathways in fungi by whole-genome duplication.</title>
        <authorList>
            <consortium name="DOE Joint Genome Institute"/>
            <person name="Corrochano L.M."/>
            <person name="Kuo A."/>
            <person name="Marcet-Houben M."/>
            <person name="Polaino S."/>
            <person name="Salamov A."/>
            <person name="Villalobos J.M."/>
            <person name="Alvarez M.I."/>
            <person name="Avalos J."/>
            <person name="Benito E.P."/>
            <person name="Benoit I."/>
            <person name="Burger G."/>
            <person name="Camino L.P."/>
            <person name="Canovas D."/>
            <person name="Cerda-Olmedo E."/>
            <person name="Cheng J.-F."/>
            <person name="Dominguez A."/>
            <person name="Elias M."/>
            <person name="Eslava A.P."/>
            <person name="Glaser F."/>
            <person name="Grimwood J."/>
            <person name="Gutierrez G."/>
            <person name="Heitman J."/>
            <person name="Henrissat B."/>
            <person name="Iturriaga E.A."/>
            <person name="Lang B.F."/>
            <person name="Lavin J.L."/>
            <person name="Lee S."/>
            <person name="Li W."/>
            <person name="Lindquist E."/>
            <person name="Lopez-Garcia S."/>
            <person name="Luque E.M."/>
            <person name="Marcos A.T."/>
            <person name="Martin J."/>
            <person name="Mccluskey K."/>
            <person name="Medina H.R."/>
            <person name="Miralles-Duran A."/>
            <person name="Miyazaki A."/>
            <person name="Munoz-Torres E."/>
            <person name="Oguiza J.A."/>
            <person name="Ohm R."/>
            <person name="Olmedo M."/>
            <person name="Orejas M."/>
            <person name="Ortiz-Castellanos L."/>
            <person name="Pisabarro A.G."/>
            <person name="Rodriguez-Romero J."/>
            <person name="Ruiz-Herrera J."/>
            <person name="Ruiz-Vazquez R."/>
            <person name="Sanz C."/>
            <person name="Schackwitz W."/>
            <person name="Schmutz J."/>
            <person name="Shahriari M."/>
            <person name="Shelest E."/>
            <person name="Silva-Franco F."/>
            <person name="Soanes D."/>
            <person name="Syed K."/>
            <person name="Tagua V.G."/>
            <person name="Talbot N.J."/>
            <person name="Thon M."/>
            <person name="De Vries R.P."/>
            <person name="Wiebenga A."/>
            <person name="Yadav J.S."/>
            <person name="Braun E.L."/>
            <person name="Baker S."/>
            <person name="Garre V."/>
            <person name="Horwitz B."/>
            <person name="Torres-Martinez S."/>
            <person name="Idnurm A."/>
            <person name="Herrera-Estrella A."/>
            <person name="Gabaldon T."/>
            <person name="Grigoriev I.V."/>
        </authorList>
    </citation>
    <scope>NUCLEOTIDE SEQUENCE [LARGE SCALE GENOMIC DNA]</scope>
    <source>
        <strain evidence="2 3">CBS 277.49</strain>
    </source>
</reference>
<dbReference type="EMBL" id="AMYB01000007">
    <property type="protein sequence ID" value="OAD00375.1"/>
    <property type="molecule type" value="Genomic_DNA"/>
</dbReference>
<dbReference type="OrthoDB" id="2242957at2759"/>
<evidence type="ECO:0000313" key="2">
    <source>
        <dbReference type="EMBL" id="OAD00375.1"/>
    </source>
</evidence>
<protein>
    <submittedName>
        <fullName evidence="2">Uncharacterized protein</fullName>
    </submittedName>
</protein>
<gene>
    <name evidence="2" type="ORF">MUCCIDRAFT_113847</name>
</gene>
<evidence type="ECO:0000256" key="1">
    <source>
        <dbReference type="SAM" id="MobiDB-lite"/>
    </source>
</evidence>
<organism evidence="2 3">
    <name type="scientific">Mucor lusitanicus CBS 277.49</name>
    <dbReference type="NCBI Taxonomy" id="747725"/>
    <lineage>
        <taxon>Eukaryota</taxon>
        <taxon>Fungi</taxon>
        <taxon>Fungi incertae sedis</taxon>
        <taxon>Mucoromycota</taxon>
        <taxon>Mucoromycotina</taxon>
        <taxon>Mucoromycetes</taxon>
        <taxon>Mucorales</taxon>
        <taxon>Mucorineae</taxon>
        <taxon>Mucoraceae</taxon>
        <taxon>Mucor</taxon>
    </lineage>
</organism>
<feature type="region of interest" description="Disordered" evidence="1">
    <location>
        <begin position="243"/>
        <end position="288"/>
    </location>
</feature>
<proteinExistence type="predicted"/>
<sequence length="757" mass="86767">MTLPDLDSGGLEQLRTFVISSRLSIYQNREATSKALSLKVLDIYEHILNTVEYVDWTAGHTEEEYASYWVPILRIMFRGTSVSLRRMTSTCAASKFDRQVNENTYGGVSQNLMGRRVDLLVKGNIPDDKDKQQAIALAAMEIKPDGVCLETEAIQLSKNVRVNKSILGCLRSHCGLSGYLCVIKQFEDVVVATKAHEENMFLPADVDELMDFLNSNTLDQLLSYTDEISSLYQKVKLSSKRFKRQRTSSRTSKSVASRVSPPSQNHEFPGATFFTPKRSTNKKSQEYSSDRADQHIFLFNTFNNIDNSKYDIEYAFANQFPEETVEEVLPAVFDRTTSTFKIQRLNVGWALRKSHSKAYNKDKPVEKLAENETIYDRKIHKKCAGALRCLSVQCERPTWIRDHQPPVDAKDKFGCSKKYQCQYCQAPLERIDCDVAVTFTFRVCDTRRDDRGSTVTIYQEITEEKKHTHSIYSSLHIDRDEKRELNKMVKERPNITAAAAIAGIDPTTGAIKKSVRDINTVMANHDRTKYEIRRSKIQQDLLSTKEDVVAAFEELDEKYTEFMDSGQILPSKFFVSFCSPEMLKHKLPFADQPVITDVTFKAVPKGYYLCSSSVKRISNNQQIVAADEVDTFFRLVHRLRTTSNSTEFFQAGKELLRKFPNCKKWLQWWLQPGVSSMVFRCKSLMKDDLRLHKSRTSNAIEAFHSALYKLMPVKRQPVSTSLRLLLQVAKRDGIMLMDFYANNIRPNYGSFLDTPPF</sequence>